<proteinExistence type="predicted"/>
<dbReference type="KEGG" id="bce:BC1261"/>
<reference evidence="2 3" key="1">
    <citation type="journal article" date="2003" name="Nature">
        <title>Genome sequence of Bacillus cereus and comparative analysis with Bacillus anthracis.</title>
        <authorList>
            <person name="Ivanova N."/>
            <person name="Sorokin A."/>
            <person name="Anderson I."/>
            <person name="Galleron N."/>
            <person name="Candelon B."/>
            <person name="Kapatral V."/>
            <person name="Bhattacharyya A."/>
            <person name="Reznik G."/>
            <person name="Mikhailova N."/>
            <person name="Lapidus A."/>
            <person name="Chu L."/>
            <person name="Mazur M."/>
            <person name="Goltsman E."/>
            <person name="Larsen N."/>
            <person name="D'Souza M."/>
            <person name="Walunas T."/>
            <person name="Grechkin Y."/>
            <person name="Pusch G."/>
            <person name="Haselkorn R."/>
            <person name="Fonstein M."/>
            <person name="Ehrlich S.D."/>
            <person name="Overbeek R."/>
            <person name="Kyrpides N."/>
        </authorList>
    </citation>
    <scope>NUCLEOTIDE SEQUENCE [LARGE SCALE GENOMIC DNA]</scope>
    <source>
        <strain evidence="3">ATCC 14579 / DSM 31 / CCUG 7414 / JCM 2152 / NBRC 15305 / NCIMB 9373 / NCTC 2599 / NRRL B-3711</strain>
    </source>
</reference>
<evidence type="ECO:0000313" key="2">
    <source>
        <dbReference type="EMBL" id="AAP08245.1"/>
    </source>
</evidence>
<dbReference type="EMBL" id="AE016877">
    <property type="protein sequence ID" value="AAP08245.1"/>
    <property type="molecule type" value="Genomic_DNA"/>
</dbReference>
<evidence type="ECO:0000259" key="1">
    <source>
        <dbReference type="Pfam" id="PF13175"/>
    </source>
</evidence>
<gene>
    <name evidence="2" type="ordered locus">BC_1261</name>
</gene>
<dbReference type="InterPro" id="IPR027417">
    <property type="entry name" value="P-loop_NTPase"/>
</dbReference>
<dbReference type="HOGENOM" id="CLU_033692_0_0_9"/>
<name>Q81GE4_BACCR</name>
<dbReference type="GO" id="GO:0005524">
    <property type="term" value="F:ATP binding"/>
    <property type="evidence" value="ECO:0007669"/>
    <property type="project" value="InterPro"/>
</dbReference>
<dbReference type="AlphaFoldDB" id="Q81GE4"/>
<sequence>MLLKDFKLLLDVDEEDFIKIIKKFGFEGLTEIDDDLANDIIKRINIKKKFKNDSSLKGIKIHGLFNKYDYEVVFNENINIFVAENGHGKTTIIKIIVAALNGDSVALNKLPFEKVELDFGNENVVSIKKLKNSKTFSNMETYYQKIIDLEELFQRKNLPKALRNIVLHNGDEMISEEVLRMYLKVLRKSGDLSIDEIKNANRFINRVKDSQTESCKKIKENLKEKVKYLPTFRRVEAELREIYTEDIEFEGKFEEGSMKFGLKDVESRINRLTNRLTKEAFETHSKINGEILGDLLSDSPLKISENQRKEITIEKMEIIIGRIGKENIKEYDKLIHFLSNLDSNEYSNNNEFLEYYIYKLIKIFDSQREIDNKIKEFKDVCNKYLINKELEYDEISPKMQIVDKEDGSPILFSELSSGEKQILSIFSELYLEDTEPLIYIIDEPELSLSIAWQKKILKDIYNSGKVALMISTTHSPFIFKNEFEVFAKDLNKFKTKTYRNSNKDK</sequence>
<organism evidence="2 3">
    <name type="scientific">Bacillus cereus (strain ATCC 14579 / DSM 31 / CCUG 7414 / JCM 2152 / NBRC 15305 / NCIMB 9373 / NCTC 2599 / NRRL B-3711)</name>
    <dbReference type="NCBI Taxonomy" id="226900"/>
    <lineage>
        <taxon>Bacteria</taxon>
        <taxon>Bacillati</taxon>
        <taxon>Bacillota</taxon>
        <taxon>Bacilli</taxon>
        <taxon>Bacillales</taxon>
        <taxon>Bacillaceae</taxon>
        <taxon>Bacillus</taxon>
        <taxon>Bacillus cereus group</taxon>
    </lineage>
</organism>
<dbReference type="Pfam" id="PF13175">
    <property type="entry name" value="AAA_15"/>
    <property type="match status" value="1"/>
</dbReference>
<keyword evidence="3" id="KW-1185">Reference proteome</keyword>
<dbReference type="InterPro" id="IPR051396">
    <property type="entry name" value="Bact_Antivir_Def_Nuclease"/>
</dbReference>
<dbReference type="OrthoDB" id="9801813at2"/>
<accession>Q81GE4</accession>
<dbReference type="PATRIC" id="fig|226900.8.peg.1234"/>
<dbReference type="GeneID" id="99617474"/>
<evidence type="ECO:0000313" key="3">
    <source>
        <dbReference type="Proteomes" id="UP000001417"/>
    </source>
</evidence>
<dbReference type="RefSeq" id="WP_000924694.1">
    <property type="nucleotide sequence ID" value="NC_004722.1"/>
</dbReference>
<dbReference type="SUPFAM" id="SSF52540">
    <property type="entry name" value="P-loop containing nucleoside triphosphate hydrolases"/>
    <property type="match status" value="1"/>
</dbReference>
<dbReference type="InterPro" id="IPR041685">
    <property type="entry name" value="AAA_GajA/Old/RecF-like"/>
</dbReference>
<dbReference type="PANTHER" id="PTHR43581">
    <property type="entry name" value="ATP/GTP PHOSPHATASE"/>
    <property type="match status" value="1"/>
</dbReference>
<protein>
    <submittedName>
        <fullName evidence="2">ATP/GTP-binding protein</fullName>
    </submittedName>
</protein>
<dbReference type="Gene3D" id="3.40.50.300">
    <property type="entry name" value="P-loop containing nucleotide triphosphate hydrolases"/>
    <property type="match status" value="2"/>
</dbReference>
<dbReference type="GO" id="GO:0016887">
    <property type="term" value="F:ATP hydrolysis activity"/>
    <property type="evidence" value="ECO:0007669"/>
    <property type="project" value="InterPro"/>
</dbReference>
<feature type="domain" description="Endonuclease GajA/Old nuclease/RecF-like AAA" evidence="1">
    <location>
        <begin position="67"/>
        <end position="478"/>
    </location>
</feature>
<dbReference type="Proteomes" id="UP000001417">
    <property type="component" value="Chromosome"/>
</dbReference>
<dbReference type="PANTHER" id="PTHR43581:SF2">
    <property type="entry name" value="EXCINUCLEASE ATPASE SUBUNIT"/>
    <property type="match status" value="1"/>
</dbReference>